<dbReference type="EMBL" id="ML119107">
    <property type="protein sequence ID" value="RPB16809.1"/>
    <property type="molecule type" value="Genomic_DNA"/>
</dbReference>
<reference evidence="2 3" key="1">
    <citation type="journal article" date="2018" name="Nat. Ecol. Evol.">
        <title>Pezizomycetes genomes reveal the molecular basis of ectomycorrhizal truffle lifestyle.</title>
        <authorList>
            <person name="Murat C."/>
            <person name="Payen T."/>
            <person name="Noel B."/>
            <person name="Kuo A."/>
            <person name="Morin E."/>
            <person name="Chen J."/>
            <person name="Kohler A."/>
            <person name="Krizsan K."/>
            <person name="Balestrini R."/>
            <person name="Da Silva C."/>
            <person name="Montanini B."/>
            <person name="Hainaut M."/>
            <person name="Levati E."/>
            <person name="Barry K.W."/>
            <person name="Belfiori B."/>
            <person name="Cichocki N."/>
            <person name="Clum A."/>
            <person name="Dockter R.B."/>
            <person name="Fauchery L."/>
            <person name="Guy J."/>
            <person name="Iotti M."/>
            <person name="Le Tacon F."/>
            <person name="Lindquist E.A."/>
            <person name="Lipzen A."/>
            <person name="Malagnac F."/>
            <person name="Mello A."/>
            <person name="Molinier V."/>
            <person name="Miyauchi S."/>
            <person name="Poulain J."/>
            <person name="Riccioni C."/>
            <person name="Rubini A."/>
            <person name="Sitrit Y."/>
            <person name="Splivallo R."/>
            <person name="Traeger S."/>
            <person name="Wang M."/>
            <person name="Zifcakova L."/>
            <person name="Wipf D."/>
            <person name="Zambonelli A."/>
            <person name="Paolocci F."/>
            <person name="Nowrousian M."/>
            <person name="Ottonello S."/>
            <person name="Baldrian P."/>
            <person name="Spatafora J.W."/>
            <person name="Henrissat B."/>
            <person name="Nagy L.G."/>
            <person name="Aury J.M."/>
            <person name="Wincker P."/>
            <person name="Grigoriev I.V."/>
            <person name="Bonfante P."/>
            <person name="Martin F.M."/>
        </authorList>
    </citation>
    <scope>NUCLEOTIDE SEQUENCE [LARGE SCALE GENOMIC DNA]</scope>
    <source>
        <strain evidence="2 3">CCBAS932</strain>
    </source>
</reference>
<feature type="compositionally biased region" description="Low complexity" evidence="1">
    <location>
        <begin position="1"/>
        <end position="20"/>
    </location>
</feature>
<feature type="region of interest" description="Disordered" evidence="1">
    <location>
        <begin position="31"/>
        <end position="50"/>
    </location>
</feature>
<evidence type="ECO:0000313" key="2">
    <source>
        <dbReference type="EMBL" id="RPB16809.1"/>
    </source>
</evidence>
<feature type="compositionally biased region" description="Basic and acidic residues" evidence="1">
    <location>
        <begin position="137"/>
        <end position="170"/>
    </location>
</feature>
<keyword evidence="3" id="KW-1185">Reference proteome</keyword>
<evidence type="ECO:0000256" key="1">
    <source>
        <dbReference type="SAM" id="MobiDB-lite"/>
    </source>
</evidence>
<feature type="region of interest" description="Disordered" evidence="1">
    <location>
        <begin position="134"/>
        <end position="170"/>
    </location>
</feature>
<dbReference type="InParanoid" id="A0A3N4L5R6"/>
<proteinExistence type="predicted"/>
<dbReference type="Proteomes" id="UP000277580">
    <property type="component" value="Unassembled WGS sequence"/>
</dbReference>
<feature type="compositionally biased region" description="Basic and acidic residues" evidence="1">
    <location>
        <begin position="40"/>
        <end position="50"/>
    </location>
</feature>
<feature type="region of interest" description="Disordered" evidence="1">
    <location>
        <begin position="1"/>
        <end position="24"/>
    </location>
</feature>
<organism evidence="2 3">
    <name type="scientific">Morchella conica CCBAS932</name>
    <dbReference type="NCBI Taxonomy" id="1392247"/>
    <lineage>
        <taxon>Eukaryota</taxon>
        <taxon>Fungi</taxon>
        <taxon>Dikarya</taxon>
        <taxon>Ascomycota</taxon>
        <taxon>Pezizomycotina</taxon>
        <taxon>Pezizomycetes</taxon>
        <taxon>Pezizales</taxon>
        <taxon>Morchellaceae</taxon>
        <taxon>Morchella</taxon>
    </lineage>
</organism>
<dbReference type="AlphaFoldDB" id="A0A3N4L5R6"/>
<name>A0A3N4L5R6_9PEZI</name>
<gene>
    <name evidence="2" type="ORF">P167DRAFT_531747</name>
</gene>
<protein>
    <submittedName>
        <fullName evidence="2">Uncharacterized protein</fullName>
    </submittedName>
</protein>
<evidence type="ECO:0000313" key="3">
    <source>
        <dbReference type="Proteomes" id="UP000277580"/>
    </source>
</evidence>
<accession>A0A3N4L5R6</accession>
<sequence length="170" mass="18787">MLMAPSHPLSSSSPSQPSSCRHPHSVPTCTFAYPPALESPQDKGGGRGEDMCIPSRSMYVGRYSRHDTIDEKLGGISSLPTYTFTYMRTYAGQSVSSVKAAAPPKRWGGVEARGPGEGIFRLPGRWREVVVGPWGREGGRIGRNGEMEKGRKGEREKWQMEEKKDMTEQN</sequence>